<evidence type="ECO:0000313" key="4">
    <source>
        <dbReference type="Proteomes" id="UP000799429"/>
    </source>
</evidence>
<dbReference type="GO" id="GO:0004674">
    <property type="term" value="F:protein serine/threonine kinase activity"/>
    <property type="evidence" value="ECO:0007669"/>
    <property type="project" value="TreeGrafter"/>
</dbReference>
<evidence type="ECO:0000256" key="1">
    <source>
        <dbReference type="SAM" id="MobiDB-lite"/>
    </source>
</evidence>
<evidence type="ECO:0000259" key="2">
    <source>
        <dbReference type="PROSITE" id="PS50011"/>
    </source>
</evidence>
<evidence type="ECO:0000313" key="3">
    <source>
        <dbReference type="EMBL" id="KAF2835592.1"/>
    </source>
</evidence>
<organism evidence="3 4">
    <name type="scientific">Patellaria atrata CBS 101060</name>
    <dbReference type="NCBI Taxonomy" id="1346257"/>
    <lineage>
        <taxon>Eukaryota</taxon>
        <taxon>Fungi</taxon>
        <taxon>Dikarya</taxon>
        <taxon>Ascomycota</taxon>
        <taxon>Pezizomycotina</taxon>
        <taxon>Dothideomycetes</taxon>
        <taxon>Dothideomycetes incertae sedis</taxon>
        <taxon>Patellariales</taxon>
        <taxon>Patellariaceae</taxon>
        <taxon>Patellaria</taxon>
    </lineage>
</organism>
<comment type="caution">
    <text evidence="3">The sequence shown here is derived from an EMBL/GenBank/DDBJ whole genome shotgun (WGS) entry which is preliminary data.</text>
</comment>
<proteinExistence type="predicted"/>
<dbReference type="GO" id="GO:0044773">
    <property type="term" value="P:mitotic DNA damage checkpoint signaling"/>
    <property type="evidence" value="ECO:0007669"/>
    <property type="project" value="TreeGrafter"/>
</dbReference>
<dbReference type="InterPro" id="IPR011009">
    <property type="entry name" value="Kinase-like_dom_sf"/>
</dbReference>
<dbReference type="Proteomes" id="UP000799429">
    <property type="component" value="Unassembled WGS sequence"/>
</dbReference>
<feature type="domain" description="Protein kinase" evidence="2">
    <location>
        <begin position="19"/>
        <end position="270"/>
    </location>
</feature>
<keyword evidence="3" id="KW-0418">Kinase</keyword>
<dbReference type="AlphaFoldDB" id="A0A9P4S3G7"/>
<dbReference type="Pfam" id="PF00069">
    <property type="entry name" value="Pkinase"/>
    <property type="match status" value="1"/>
</dbReference>
<dbReference type="CDD" id="cd00180">
    <property type="entry name" value="PKc"/>
    <property type="match status" value="1"/>
</dbReference>
<reference evidence="3" key="1">
    <citation type="journal article" date="2020" name="Stud. Mycol.">
        <title>101 Dothideomycetes genomes: a test case for predicting lifestyles and emergence of pathogens.</title>
        <authorList>
            <person name="Haridas S."/>
            <person name="Albert R."/>
            <person name="Binder M."/>
            <person name="Bloem J."/>
            <person name="Labutti K."/>
            <person name="Salamov A."/>
            <person name="Andreopoulos B."/>
            <person name="Baker S."/>
            <person name="Barry K."/>
            <person name="Bills G."/>
            <person name="Bluhm B."/>
            <person name="Cannon C."/>
            <person name="Castanera R."/>
            <person name="Culley D."/>
            <person name="Daum C."/>
            <person name="Ezra D."/>
            <person name="Gonzalez J."/>
            <person name="Henrissat B."/>
            <person name="Kuo A."/>
            <person name="Liang C."/>
            <person name="Lipzen A."/>
            <person name="Lutzoni F."/>
            <person name="Magnuson J."/>
            <person name="Mondo S."/>
            <person name="Nolan M."/>
            <person name="Ohm R."/>
            <person name="Pangilinan J."/>
            <person name="Park H.-J."/>
            <person name="Ramirez L."/>
            <person name="Alfaro M."/>
            <person name="Sun H."/>
            <person name="Tritt A."/>
            <person name="Yoshinaga Y."/>
            <person name="Zwiers L.-H."/>
            <person name="Turgeon B."/>
            <person name="Goodwin S."/>
            <person name="Spatafora J."/>
            <person name="Crous P."/>
            <person name="Grigoriev I."/>
        </authorList>
    </citation>
    <scope>NUCLEOTIDE SEQUENCE</scope>
    <source>
        <strain evidence="3">CBS 101060</strain>
    </source>
</reference>
<name>A0A9P4S3G7_9PEZI</name>
<dbReference type="PROSITE" id="PS00108">
    <property type="entry name" value="PROTEIN_KINASE_ST"/>
    <property type="match status" value="1"/>
</dbReference>
<dbReference type="InterPro" id="IPR000719">
    <property type="entry name" value="Prot_kinase_dom"/>
</dbReference>
<feature type="region of interest" description="Disordered" evidence="1">
    <location>
        <begin position="268"/>
        <end position="328"/>
    </location>
</feature>
<keyword evidence="4" id="KW-1185">Reference proteome</keyword>
<dbReference type="PROSITE" id="PS50011">
    <property type="entry name" value="PROTEIN_KINASE_DOM"/>
    <property type="match status" value="1"/>
</dbReference>
<dbReference type="EMBL" id="MU006107">
    <property type="protein sequence ID" value="KAF2835592.1"/>
    <property type="molecule type" value="Genomic_DNA"/>
</dbReference>
<dbReference type="GO" id="GO:0005634">
    <property type="term" value="C:nucleus"/>
    <property type="evidence" value="ECO:0007669"/>
    <property type="project" value="TreeGrafter"/>
</dbReference>
<keyword evidence="3" id="KW-0808">Transferase</keyword>
<sequence>MTPSSFIKEYKPSDFRVNYVQIKELGKGGQGTAYLFRNRSNGKEIVGKVITERRFQCLAHEFKIFKAMSPSNRIIDILGTIEHYPNHNETLLLLEYCDGGDLHKWKKMSSKNVLESEIRLIFEQLAEAIFFLHHKCPETIIHNDIKPLNILLKTNKSTGNMDVKLADFGISHKFKKYRPAIEEEKAGGTPGWFAPEFPRQSPASDVFGVGAIIYYLCTGQQAGIDHPGQKPPYLLDICDFRSKRLRNAMETCLEPRYTERISSTNLHRTLNCNGPLPKSSRSGNPPPSSMPAPPAPGFSNFNQPRGRDFSDLDDRIRRLRQGDPGTFF</sequence>
<dbReference type="OrthoDB" id="310217at2759"/>
<feature type="compositionally biased region" description="Basic and acidic residues" evidence="1">
    <location>
        <begin position="305"/>
        <end position="316"/>
    </location>
</feature>
<protein>
    <submittedName>
        <fullName evidence="3">Kinase-like protein</fullName>
    </submittedName>
</protein>
<dbReference type="SMART" id="SM00220">
    <property type="entry name" value="S_TKc"/>
    <property type="match status" value="1"/>
</dbReference>
<dbReference type="Gene3D" id="1.10.510.10">
    <property type="entry name" value="Transferase(Phosphotransferase) domain 1"/>
    <property type="match status" value="1"/>
</dbReference>
<dbReference type="PANTHER" id="PTHR44167:SF24">
    <property type="entry name" value="SERINE_THREONINE-PROTEIN KINASE CHK2"/>
    <property type="match status" value="1"/>
</dbReference>
<dbReference type="SUPFAM" id="SSF56112">
    <property type="entry name" value="Protein kinase-like (PK-like)"/>
    <property type="match status" value="1"/>
</dbReference>
<accession>A0A9P4S3G7</accession>
<dbReference type="InterPro" id="IPR008271">
    <property type="entry name" value="Ser/Thr_kinase_AS"/>
</dbReference>
<dbReference type="GO" id="GO:0005524">
    <property type="term" value="F:ATP binding"/>
    <property type="evidence" value="ECO:0007669"/>
    <property type="project" value="InterPro"/>
</dbReference>
<gene>
    <name evidence="3" type="ORF">M501DRAFT_997710</name>
</gene>
<feature type="compositionally biased region" description="Pro residues" evidence="1">
    <location>
        <begin position="284"/>
        <end position="296"/>
    </location>
</feature>
<dbReference type="GO" id="GO:0005737">
    <property type="term" value="C:cytoplasm"/>
    <property type="evidence" value="ECO:0007669"/>
    <property type="project" value="TreeGrafter"/>
</dbReference>
<dbReference type="PANTHER" id="PTHR44167">
    <property type="entry name" value="OVARIAN-SPECIFIC SERINE/THREONINE-PROTEIN KINASE LOK-RELATED"/>
    <property type="match status" value="1"/>
</dbReference>